<protein>
    <submittedName>
        <fullName evidence="1">Uncharacterized protein</fullName>
    </submittedName>
</protein>
<accession>A0AAJ0F0T8</accession>
<dbReference type="GeneID" id="85456055"/>
<organism evidence="1 2">
    <name type="scientific">Colletotrichum godetiae</name>
    <dbReference type="NCBI Taxonomy" id="1209918"/>
    <lineage>
        <taxon>Eukaryota</taxon>
        <taxon>Fungi</taxon>
        <taxon>Dikarya</taxon>
        <taxon>Ascomycota</taxon>
        <taxon>Pezizomycotina</taxon>
        <taxon>Sordariomycetes</taxon>
        <taxon>Hypocreomycetidae</taxon>
        <taxon>Glomerellales</taxon>
        <taxon>Glomerellaceae</taxon>
        <taxon>Colletotrichum</taxon>
        <taxon>Colletotrichum acutatum species complex</taxon>
    </lineage>
</organism>
<name>A0AAJ0F0T8_9PEZI</name>
<evidence type="ECO:0000313" key="2">
    <source>
        <dbReference type="Proteomes" id="UP001224890"/>
    </source>
</evidence>
<evidence type="ECO:0000313" key="1">
    <source>
        <dbReference type="EMBL" id="KAK1701565.1"/>
    </source>
</evidence>
<dbReference type="AlphaFoldDB" id="A0AAJ0F0T8"/>
<dbReference type="Proteomes" id="UP001224890">
    <property type="component" value="Unassembled WGS sequence"/>
</dbReference>
<proteinExistence type="predicted"/>
<dbReference type="RefSeq" id="XP_060437320.1">
    <property type="nucleotide sequence ID" value="XM_060571529.1"/>
</dbReference>
<keyword evidence="2" id="KW-1185">Reference proteome</keyword>
<reference evidence="1" key="1">
    <citation type="submission" date="2021-06" db="EMBL/GenBank/DDBJ databases">
        <title>Comparative genomics, transcriptomics and evolutionary studies reveal genomic signatures of adaptation to plant cell wall in hemibiotrophic fungi.</title>
        <authorList>
            <consortium name="DOE Joint Genome Institute"/>
            <person name="Baroncelli R."/>
            <person name="Diaz J.F."/>
            <person name="Benocci T."/>
            <person name="Peng M."/>
            <person name="Battaglia E."/>
            <person name="Haridas S."/>
            <person name="Andreopoulos W."/>
            <person name="Labutti K."/>
            <person name="Pangilinan J."/>
            <person name="Floch G.L."/>
            <person name="Makela M.R."/>
            <person name="Henrissat B."/>
            <person name="Grigoriev I.V."/>
            <person name="Crouch J.A."/>
            <person name="De Vries R.P."/>
            <person name="Sukno S.A."/>
            <person name="Thon M.R."/>
        </authorList>
    </citation>
    <scope>NUCLEOTIDE SEQUENCE</scope>
    <source>
        <strain evidence="1">CBS 193.32</strain>
    </source>
</reference>
<comment type="caution">
    <text evidence="1">The sequence shown here is derived from an EMBL/GenBank/DDBJ whole genome shotgun (WGS) entry which is preliminary data.</text>
</comment>
<sequence length="173" mass="18503">MDALFASPSCAIPLPIATLPAATGISGISQKGKLECQGDKGPAANPARRVYPVCAVARLCLLRLHGPDPSIDCFVVPDSARLVDMVELNSPTNGPLALPAANNTAAASHTVKLPFFSAQCLACHACQFPVIYSLSRRARPIWSHNVWHIECDNAFQAKLHQKQLVSQFSPPLP</sequence>
<gene>
    <name evidence="1" type="ORF">BDP55DRAFT_625772</name>
</gene>
<dbReference type="EMBL" id="JAHMHR010000001">
    <property type="protein sequence ID" value="KAK1701565.1"/>
    <property type="molecule type" value="Genomic_DNA"/>
</dbReference>